<evidence type="ECO:0000259" key="8">
    <source>
        <dbReference type="Pfam" id="PF00925"/>
    </source>
</evidence>
<dbReference type="GO" id="GO:0008686">
    <property type="term" value="F:3,4-dihydroxy-2-butanone-4-phosphate synthase activity"/>
    <property type="evidence" value="ECO:0007669"/>
    <property type="project" value="UniProtKB-EC"/>
</dbReference>
<comment type="catalytic activity">
    <reaction evidence="1">
        <text>D-ribulose 5-phosphate = (2S)-2-hydroxy-3-oxobutyl phosphate + formate + H(+)</text>
        <dbReference type="Rhea" id="RHEA:18457"/>
        <dbReference type="ChEBI" id="CHEBI:15378"/>
        <dbReference type="ChEBI" id="CHEBI:15740"/>
        <dbReference type="ChEBI" id="CHEBI:58121"/>
        <dbReference type="ChEBI" id="CHEBI:58830"/>
        <dbReference type="EC" id="4.1.99.12"/>
    </reaction>
</comment>
<dbReference type="OrthoDB" id="9793111at2"/>
<dbReference type="Gene3D" id="3.40.50.10990">
    <property type="entry name" value="GTP cyclohydrolase II"/>
    <property type="match status" value="1"/>
</dbReference>
<sequence>MGDPGLPLGAEGVASESFSLNEVLSAIAAIAAGDPVVVVDGDHNCGDLVFAAESATTQLMAFTVRYTSGLVCVALPGEHCDRLGLPPISPCTGDDPAYRVTVDLRENGTGISAAARARTAVALSDPESSPLDFARPGHVLPIGARPGGVLERAGHAEAALDLVRLAGRRLAAVLCTIMSERISGETADCAELLGFAEQHGLQVISIKALKDYRRRTDPQVQCVGTQTATTADGDLHVLAFRSLYGDGSHLAFMAGAIRPGIPVYVHTECLNGDVVGLTTCACRSDLRKHLAAFVRSGEGVVVYIRRDGQPWTCDHFKQLSRCERGINDEVAAEILSELSVTSLRLLNDDHDLGQVLRSFGMYVNESC</sequence>
<dbReference type="InterPro" id="IPR032677">
    <property type="entry name" value="GTP_cyclohydro_II"/>
</dbReference>
<gene>
    <name evidence="9" type="ORF">BST14_20485</name>
</gene>
<evidence type="ECO:0000256" key="3">
    <source>
        <dbReference type="ARBA" id="ARBA00004904"/>
    </source>
</evidence>
<dbReference type="GO" id="GO:0003935">
    <property type="term" value="F:GTP cyclohydrolase II activity"/>
    <property type="evidence" value="ECO:0007669"/>
    <property type="project" value="TreeGrafter"/>
</dbReference>
<dbReference type="AlphaFoldDB" id="A0A1W9ZAD3"/>
<comment type="pathway">
    <text evidence="3">Cofactor biosynthesis; riboflavin biosynthesis; 2-hydroxy-3-oxobutyl phosphate from D-ribulose 5-phosphate: step 1/1.</text>
</comment>
<dbReference type="UniPathway" id="UPA00275">
    <property type="reaction ID" value="UER00399"/>
</dbReference>
<accession>A0A1W9ZAD3</accession>
<evidence type="ECO:0000256" key="7">
    <source>
        <dbReference type="ARBA" id="ARBA00022723"/>
    </source>
</evidence>
<feature type="domain" description="GTP cyclohydrolase II" evidence="8">
    <location>
        <begin position="226"/>
        <end position="365"/>
    </location>
</feature>
<dbReference type="Pfam" id="PF00925">
    <property type="entry name" value="GTP_cyclohydro2"/>
    <property type="match status" value="1"/>
</dbReference>
<protein>
    <recommendedName>
        <fullName evidence="5">3,4-dihydroxy-2-butanone-4-phosphate synthase</fullName>
        <ecNumber evidence="5">4.1.99.12</ecNumber>
    </recommendedName>
</protein>
<dbReference type="SUPFAM" id="SSF55821">
    <property type="entry name" value="YrdC/RibB"/>
    <property type="match status" value="1"/>
</dbReference>
<evidence type="ECO:0000313" key="9">
    <source>
        <dbReference type="EMBL" id="ORA10366.1"/>
    </source>
</evidence>
<keyword evidence="10" id="KW-1185">Reference proteome</keyword>
<evidence type="ECO:0000256" key="6">
    <source>
        <dbReference type="ARBA" id="ARBA00022619"/>
    </source>
</evidence>
<dbReference type="GO" id="GO:0009231">
    <property type="term" value="P:riboflavin biosynthetic process"/>
    <property type="evidence" value="ECO:0007669"/>
    <property type="project" value="UniProtKB-UniPathway"/>
</dbReference>
<dbReference type="InterPro" id="IPR036144">
    <property type="entry name" value="RibA-like_sf"/>
</dbReference>
<proteinExistence type="inferred from homology"/>
<evidence type="ECO:0000256" key="4">
    <source>
        <dbReference type="ARBA" id="ARBA00005520"/>
    </source>
</evidence>
<evidence type="ECO:0000313" key="10">
    <source>
        <dbReference type="Proteomes" id="UP000192707"/>
    </source>
</evidence>
<organism evidence="9 10">
    <name type="scientific">Mycobacterium arosiense ATCC BAA-1401 = DSM 45069</name>
    <dbReference type="NCBI Taxonomy" id="1265311"/>
    <lineage>
        <taxon>Bacteria</taxon>
        <taxon>Bacillati</taxon>
        <taxon>Actinomycetota</taxon>
        <taxon>Actinomycetes</taxon>
        <taxon>Mycobacteriales</taxon>
        <taxon>Mycobacteriaceae</taxon>
        <taxon>Mycobacterium</taxon>
        <taxon>Mycobacterium avium complex (MAC)</taxon>
    </lineage>
</organism>
<comment type="similarity">
    <text evidence="4">In the N-terminal section; belongs to the DHBP synthase family.</text>
</comment>
<dbReference type="SUPFAM" id="SSF142695">
    <property type="entry name" value="RibA-like"/>
    <property type="match status" value="1"/>
</dbReference>
<dbReference type="PANTHER" id="PTHR21327:SF18">
    <property type="entry name" value="3,4-DIHYDROXY-2-BUTANONE 4-PHOSPHATE SYNTHASE"/>
    <property type="match status" value="1"/>
</dbReference>
<dbReference type="GO" id="GO:0005829">
    <property type="term" value="C:cytosol"/>
    <property type="evidence" value="ECO:0007669"/>
    <property type="project" value="TreeGrafter"/>
</dbReference>
<dbReference type="Pfam" id="PF00926">
    <property type="entry name" value="DHBP_synthase"/>
    <property type="match status" value="1"/>
</dbReference>
<dbReference type="InterPro" id="IPR017945">
    <property type="entry name" value="DHBP_synth_RibB-like_a/b_dom"/>
</dbReference>
<reference evidence="9 10" key="1">
    <citation type="submission" date="2016-12" db="EMBL/GenBank/DDBJ databases">
        <title>The new phylogeny of genus Mycobacterium.</title>
        <authorList>
            <person name="Tortoli E."/>
            <person name="Trovato A."/>
            <person name="Cirillo D.M."/>
        </authorList>
    </citation>
    <scope>NUCLEOTIDE SEQUENCE [LARGE SCALE GENOMIC DNA]</scope>
    <source>
        <strain evidence="9 10">DSM 45069</strain>
    </source>
</reference>
<dbReference type="EC" id="4.1.99.12" evidence="5"/>
<comment type="function">
    <text evidence="2">Catalyzes the conversion of D-ribulose 5-phosphate to formate and 3,4-dihydroxy-2-butanone 4-phosphate.</text>
</comment>
<dbReference type="EMBL" id="MVHG01000065">
    <property type="protein sequence ID" value="ORA10366.1"/>
    <property type="molecule type" value="Genomic_DNA"/>
</dbReference>
<comment type="caution">
    <text evidence="9">The sequence shown here is derived from an EMBL/GenBank/DDBJ whole genome shotgun (WGS) entry which is preliminary data.</text>
</comment>
<evidence type="ECO:0000256" key="1">
    <source>
        <dbReference type="ARBA" id="ARBA00000141"/>
    </source>
</evidence>
<dbReference type="Proteomes" id="UP000192707">
    <property type="component" value="Unassembled WGS sequence"/>
</dbReference>
<dbReference type="PANTHER" id="PTHR21327">
    <property type="entry name" value="GTP CYCLOHYDROLASE II-RELATED"/>
    <property type="match status" value="1"/>
</dbReference>
<dbReference type="InterPro" id="IPR000422">
    <property type="entry name" value="DHBP_synthase_RibB"/>
</dbReference>
<dbReference type="GO" id="GO:0046872">
    <property type="term" value="F:metal ion binding"/>
    <property type="evidence" value="ECO:0007669"/>
    <property type="project" value="UniProtKB-KW"/>
</dbReference>
<name>A0A1W9ZAD3_MYCAI</name>
<dbReference type="Gene3D" id="3.90.870.10">
    <property type="entry name" value="DHBP synthase"/>
    <property type="match status" value="1"/>
</dbReference>
<evidence type="ECO:0000256" key="2">
    <source>
        <dbReference type="ARBA" id="ARBA00002284"/>
    </source>
</evidence>
<evidence type="ECO:0000256" key="5">
    <source>
        <dbReference type="ARBA" id="ARBA00012153"/>
    </source>
</evidence>
<keyword evidence="6" id="KW-0686">Riboflavin biosynthesis</keyword>
<keyword evidence="7" id="KW-0479">Metal-binding</keyword>
<dbReference type="PIRSF" id="PIRSF001259">
    <property type="entry name" value="RibA"/>
    <property type="match status" value="1"/>
</dbReference>